<dbReference type="RefSeq" id="WP_055580448.1">
    <property type="nucleotide sequence ID" value="NZ_LKTM01000348.1"/>
</dbReference>
<proteinExistence type="predicted"/>
<organism evidence="2 3">
    <name type="scientific">Mycobacterium gordonae</name>
    <dbReference type="NCBI Taxonomy" id="1778"/>
    <lineage>
        <taxon>Bacteria</taxon>
        <taxon>Bacillati</taxon>
        <taxon>Actinomycetota</taxon>
        <taxon>Actinomycetes</taxon>
        <taxon>Mycobacteriales</taxon>
        <taxon>Mycobacteriaceae</taxon>
        <taxon>Mycobacterium</taxon>
    </lineage>
</organism>
<evidence type="ECO:0000313" key="2">
    <source>
        <dbReference type="EMBL" id="KQH76612.1"/>
    </source>
</evidence>
<sequence length="229" mass="24714">MTRPHTGTPAEATAHLPLLLIGLRWLLDTEQPAGALICPRGQTLNSVGNRRLRFAPEGFDGRPAVVVEVSDADRPSTRNPRNTLSESEIDDFAFVLSECGEHVGAAWRDDAHRSAALALAASAPSSLLAAAARYRQGCPTHSGAPWCCSWYRDGSQRAISIHDVHRAAVQCSPSDVATGEPDLTAAVRIARRPMHPPRSSGSRRSAGNRAGRHPMVFSDRYVLRGKGLR</sequence>
<gene>
    <name evidence="2" type="ORF">AO501_10500</name>
</gene>
<dbReference type="AlphaFoldDB" id="A0A0Q2X5N3"/>
<protein>
    <submittedName>
        <fullName evidence="2">Uncharacterized protein</fullName>
    </submittedName>
</protein>
<accession>A0A0Q2X5N3</accession>
<dbReference type="OrthoDB" id="4737099at2"/>
<evidence type="ECO:0000313" key="3">
    <source>
        <dbReference type="Proteomes" id="UP000051677"/>
    </source>
</evidence>
<evidence type="ECO:0000256" key="1">
    <source>
        <dbReference type="SAM" id="MobiDB-lite"/>
    </source>
</evidence>
<name>A0A0Q2X5N3_MYCGO</name>
<reference evidence="2 3" key="1">
    <citation type="submission" date="2015-10" db="EMBL/GenBank/DDBJ databases">
        <title>Mycobacterium gordonae draft genome assembly.</title>
        <authorList>
            <person name="Ustinova V."/>
            <person name="Smirnova T."/>
            <person name="Blagodatskikh K."/>
            <person name="Varlamov D."/>
            <person name="Larionova E."/>
            <person name="Chernousova L."/>
        </authorList>
    </citation>
    <scope>NUCLEOTIDE SEQUENCE [LARGE SCALE GENOMIC DNA]</scope>
    <source>
        <strain evidence="2 3">CTRI 14-8773</strain>
    </source>
</reference>
<feature type="compositionally biased region" description="Low complexity" evidence="1">
    <location>
        <begin position="197"/>
        <end position="209"/>
    </location>
</feature>
<dbReference type="EMBL" id="LKTM01000348">
    <property type="protein sequence ID" value="KQH76612.1"/>
    <property type="molecule type" value="Genomic_DNA"/>
</dbReference>
<feature type="region of interest" description="Disordered" evidence="1">
    <location>
        <begin position="191"/>
        <end position="211"/>
    </location>
</feature>
<dbReference type="Proteomes" id="UP000051677">
    <property type="component" value="Unassembled WGS sequence"/>
</dbReference>
<comment type="caution">
    <text evidence="2">The sequence shown here is derived from an EMBL/GenBank/DDBJ whole genome shotgun (WGS) entry which is preliminary data.</text>
</comment>